<proteinExistence type="predicted"/>
<dbReference type="EMBL" id="LAZR01001658">
    <property type="protein sequence ID" value="KKN41263.1"/>
    <property type="molecule type" value="Genomic_DNA"/>
</dbReference>
<sequence>MFVDFPYAGRKIGEVYGYCGPCSEEGPLAYQKIDHASLVCDNIIYTKCDDCKVLVMRGVDPEVGRQVKANARVGANVS</sequence>
<dbReference type="AlphaFoldDB" id="A0A0F9TIK7"/>
<name>A0A0F9TIK7_9ZZZZ</name>
<gene>
    <name evidence="1" type="ORF">LCGC14_0725120</name>
</gene>
<organism evidence="1">
    <name type="scientific">marine sediment metagenome</name>
    <dbReference type="NCBI Taxonomy" id="412755"/>
    <lineage>
        <taxon>unclassified sequences</taxon>
        <taxon>metagenomes</taxon>
        <taxon>ecological metagenomes</taxon>
    </lineage>
</organism>
<protein>
    <submittedName>
        <fullName evidence="1">Uncharacterized protein</fullName>
    </submittedName>
</protein>
<evidence type="ECO:0000313" key="1">
    <source>
        <dbReference type="EMBL" id="KKN41263.1"/>
    </source>
</evidence>
<accession>A0A0F9TIK7</accession>
<comment type="caution">
    <text evidence="1">The sequence shown here is derived from an EMBL/GenBank/DDBJ whole genome shotgun (WGS) entry which is preliminary data.</text>
</comment>
<reference evidence="1" key="1">
    <citation type="journal article" date="2015" name="Nature">
        <title>Complex archaea that bridge the gap between prokaryotes and eukaryotes.</title>
        <authorList>
            <person name="Spang A."/>
            <person name="Saw J.H."/>
            <person name="Jorgensen S.L."/>
            <person name="Zaremba-Niedzwiedzka K."/>
            <person name="Martijn J."/>
            <person name="Lind A.E."/>
            <person name="van Eijk R."/>
            <person name="Schleper C."/>
            <person name="Guy L."/>
            <person name="Ettema T.J."/>
        </authorList>
    </citation>
    <scope>NUCLEOTIDE SEQUENCE</scope>
</reference>